<dbReference type="Gene3D" id="3.90.180.10">
    <property type="entry name" value="Medium-chain alcohol dehydrogenases, catalytic domain"/>
    <property type="match status" value="1"/>
</dbReference>
<dbReference type="InterPro" id="IPR051603">
    <property type="entry name" value="Zinc-ADH_QOR/CCCR"/>
</dbReference>
<dbReference type="Pfam" id="PF00107">
    <property type="entry name" value="ADH_zinc_N"/>
    <property type="match status" value="1"/>
</dbReference>
<keyword evidence="1" id="KW-0521">NADP</keyword>
<proteinExistence type="predicted"/>
<feature type="domain" description="Enoyl reductase (ER)" evidence="2">
    <location>
        <begin position="10"/>
        <end position="328"/>
    </location>
</feature>
<dbReference type="PANTHER" id="PTHR44154:SF1">
    <property type="entry name" value="QUINONE OXIDOREDUCTASE"/>
    <property type="match status" value="1"/>
</dbReference>
<evidence type="ECO:0000259" key="2">
    <source>
        <dbReference type="SMART" id="SM00829"/>
    </source>
</evidence>
<reference evidence="3 4" key="1">
    <citation type="submission" date="2018-12" db="EMBL/GenBank/DDBJ databases">
        <authorList>
            <person name="Toschakov S.V."/>
        </authorList>
    </citation>
    <scope>NUCLEOTIDE SEQUENCE [LARGE SCALE GENOMIC DNA]</scope>
    <source>
        <strain evidence="3 4">GM2012</strain>
    </source>
</reference>
<dbReference type="GO" id="GO:0016491">
    <property type="term" value="F:oxidoreductase activity"/>
    <property type="evidence" value="ECO:0007669"/>
    <property type="project" value="InterPro"/>
</dbReference>
<protein>
    <submittedName>
        <fullName evidence="3">NADPH:quinone reductase</fullName>
    </submittedName>
</protein>
<name>A0A432MK60_9BACT</name>
<dbReference type="PANTHER" id="PTHR44154">
    <property type="entry name" value="QUINONE OXIDOREDUCTASE"/>
    <property type="match status" value="1"/>
</dbReference>
<dbReference type="InterPro" id="IPR011032">
    <property type="entry name" value="GroES-like_sf"/>
</dbReference>
<dbReference type="InterPro" id="IPR013149">
    <property type="entry name" value="ADH-like_C"/>
</dbReference>
<keyword evidence="4" id="KW-1185">Reference proteome</keyword>
<evidence type="ECO:0000313" key="4">
    <source>
        <dbReference type="Proteomes" id="UP000280296"/>
    </source>
</evidence>
<dbReference type="AlphaFoldDB" id="A0A432MK60"/>
<dbReference type="InterPro" id="IPR013154">
    <property type="entry name" value="ADH-like_N"/>
</dbReference>
<dbReference type="CDD" id="cd08253">
    <property type="entry name" value="zeta_crystallin"/>
    <property type="match status" value="1"/>
</dbReference>
<dbReference type="InterPro" id="IPR036291">
    <property type="entry name" value="NAD(P)-bd_dom_sf"/>
</dbReference>
<organism evidence="3 4">
    <name type="scientific">Tautonia sociabilis</name>
    <dbReference type="NCBI Taxonomy" id="2080755"/>
    <lineage>
        <taxon>Bacteria</taxon>
        <taxon>Pseudomonadati</taxon>
        <taxon>Planctomycetota</taxon>
        <taxon>Planctomycetia</taxon>
        <taxon>Isosphaerales</taxon>
        <taxon>Isosphaeraceae</taxon>
        <taxon>Tautonia</taxon>
    </lineage>
</organism>
<dbReference type="SMART" id="SM00829">
    <property type="entry name" value="PKS_ER"/>
    <property type="match status" value="1"/>
</dbReference>
<dbReference type="Proteomes" id="UP000280296">
    <property type="component" value="Unassembled WGS sequence"/>
</dbReference>
<dbReference type="SUPFAM" id="SSF51735">
    <property type="entry name" value="NAD(P)-binding Rossmann-fold domains"/>
    <property type="match status" value="1"/>
</dbReference>
<dbReference type="SUPFAM" id="SSF50129">
    <property type="entry name" value="GroES-like"/>
    <property type="match status" value="1"/>
</dbReference>
<dbReference type="Pfam" id="PF08240">
    <property type="entry name" value="ADH_N"/>
    <property type="match status" value="1"/>
</dbReference>
<comment type="caution">
    <text evidence="3">The sequence shown here is derived from an EMBL/GenBank/DDBJ whole genome shotgun (WGS) entry which is preliminary data.</text>
</comment>
<accession>A0A432MK60</accession>
<reference evidence="3 4" key="2">
    <citation type="submission" date="2019-01" db="EMBL/GenBank/DDBJ databases">
        <title>Tautonia sociabilis, a novel thermotolerant planctomycete of Isosphaeraceae family, isolated from a 4000 m deep subterranean habitat.</title>
        <authorList>
            <person name="Kovaleva O.L."/>
            <person name="Elcheninov A.G."/>
            <person name="Van Heerden E."/>
            <person name="Toshchakov S.V."/>
            <person name="Novikov A."/>
            <person name="Bonch-Osmolovskaya E.A."/>
            <person name="Kublanov I.V."/>
        </authorList>
    </citation>
    <scope>NUCLEOTIDE SEQUENCE [LARGE SCALE GENOMIC DNA]</scope>
    <source>
        <strain evidence="3 4">GM2012</strain>
    </source>
</reference>
<sequence>MRAAYIESHGDASSIIVGQLPDPSPGPGEVLVRVGAAAINPIDLYLRAGRVAMPMSFPYIVGTDVAGTVEAIGPGVTRFRPGDRVWGSNQGLLGRQGSAAELLCTDERWLYSTPPSLSDAEAASMALVGITAHLGLFDRARLKPGESVYVSGGGGGVGSMVIQMAKASGARVATTAGHEQTLDLCRQLGADLVLNYKQDDVPARLRAWSEEGIDVWYETQRDPDLMTIVPLLRKRGRAVLMAGRDATPTLPLGSFYPRNCSILGFAMFNYSPDEQLLCAEDMIRWVTEGRLRPIVGRTFPLEQAAEAQQFLEDNTVGGAGTLVGKVVITVGG</sequence>
<evidence type="ECO:0000313" key="3">
    <source>
        <dbReference type="EMBL" id="RUL87629.1"/>
    </source>
</evidence>
<gene>
    <name evidence="3" type="ORF">TsocGM_11505</name>
</gene>
<dbReference type="Gene3D" id="3.40.50.720">
    <property type="entry name" value="NAD(P)-binding Rossmann-like Domain"/>
    <property type="match status" value="1"/>
</dbReference>
<dbReference type="OrthoDB" id="9787435at2"/>
<evidence type="ECO:0000256" key="1">
    <source>
        <dbReference type="ARBA" id="ARBA00022857"/>
    </source>
</evidence>
<dbReference type="RefSeq" id="WP_126725517.1">
    <property type="nucleotide sequence ID" value="NZ_RYZH01000019.1"/>
</dbReference>
<dbReference type="InterPro" id="IPR020843">
    <property type="entry name" value="ER"/>
</dbReference>
<dbReference type="EMBL" id="RYZH01000019">
    <property type="protein sequence ID" value="RUL87629.1"/>
    <property type="molecule type" value="Genomic_DNA"/>
</dbReference>